<evidence type="ECO:0000256" key="1">
    <source>
        <dbReference type="SAM" id="MobiDB-lite"/>
    </source>
</evidence>
<feature type="compositionally biased region" description="Acidic residues" evidence="1">
    <location>
        <begin position="10"/>
        <end position="28"/>
    </location>
</feature>
<protein>
    <submittedName>
        <fullName evidence="2">Uncharacterized protein</fullName>
    </submittedName>
</protein>
<gene>
    <name evidence="2" type="ORF">E4U43_008222</name>
</gene>
<keyword evidence="3" id="KW-1185">Reference proteome</keyword>
<organism evidence="2 3">
    <name type="scientific">Claviceps pusilla</name>
    <dbReference type="NCBI Taxonomy" id="123648"/>
    <lineage>
        <taxon>Eukaryota</taxon>
        <taxon>Fungi</taxon>
        <taxon>Dikarya</taxon>
        <taxon>Ascomycota</taxon>
        <taxon>Pezizomycotina</taxon>
        <taxon>Sordariomycetes</taxon>
        <taxon>Hypocreomycetidae</taxon>
        <taxon>Hypocreales</taxon>
        <taxon>Clavicipitaceae</taxon>
        <taxon>Claviceps</taxon>
    </lineage>
</organism>
<reference evidence="2" key="1">
    <citation type="journal article" date="2020" name="bioRxiv">
        <title>Whole genome comparisons of ergot fungi reveals the divergence and evolution of species within the genus Claviceps are the result of varying mechanisms driving genome evolution and host range expansion.</title>
        <authorList>
            <person name="Wyka S.A."/>
            <person name="Mondo S.J."/>
            <person name="Liu M."/>
            <person name="Dettman J."/>
            <person name="Nalam V."/>
            <person name="Broders K.D."/>
        </authorList>
    </citation>
    <scope>NUCLEOTIDE SEQUENCE</scope>
    <source>
        <strain evidence="2">CCC 602</strain>
    </source>
</reference>
<dbReference type="Proteomes" id="UP000748025">
    <property type="component" value="Unassembled WGS sequence"/>
</dbReference>
<dbReference type="EMBL" id="SRPW01000857">
    <property type="protein sequence ID" value="KAG6011591.1"/>
    <property type="molecule type" value="Genomic_DNA"/>
</dbReference>
<evidence type="ECO:0000313" key="3">
    <source>
        <dbReference type="Proteomes" id="UP000748025"/>
    </source>
</evidence>
<comment type="caution">
    <text evidence="2">The sequence shown here is derived from an EMBL/GenBank/DDBJ whole genome shotgun (WGS) entry which is preliminary data.</text>
</comment>
<name>A0A9P7NB22_9HYPO</name>
<proteinExistence type="predicted"/>
<evidence type="ECO:0000313" key="2">
    <source>
        <dbReference type="EMBL" id="KAG6011591.1"/>
    </source>
</evidence>
<feature type="region of interest" description="Disordered" evidence="1">
    <location>
        <begin position="1"/>
        <end position="36"/>
    </location>
</feature>
<dbReference type="AlphaFoldDB" id="A0A9P7NB22"/>
<accession>A0A9P7NB22</accession>
<sequence length="100" mass="11291">MESAECQLLLDDDEDDDEDDDDDDDEDVVRDRGEESGMLAAAVLPAKNHDGGDWDVESLVWSGLRSENETRLTRLTRQGPARTFTYAYAALTHGRLPRHR</sequence>